<feature type="compositionally biased region" description="Basic and acidic residues" evidence="1">
    <location>
        <begin position="42"/>
        <end position="52"/>
    </location>
</feature>
<protein>
    <submittedName>
        <fullName evidence="2">Uncharacterized protein</fullName>
    </submittedName>
</protein>
<dbReference type="EMBL" id="CM000833">
    <property type="protein sequence ID" value="EET02706.1"/>
    <property type="molecule type" value="Genomic_DNA"/>
</dbReference>
<proteinExistence type="predicted"/>
<evidence type="ECO:0000256" key="1">
    <source>
        <dbReference type="SAM" id="MobiDB-lite"/>
    </source>
</evidence>
<feature type="region of interest" description="Disordered" evidence="1">
    <location>
        <begin position="1"/>
        <end position="52"/>
    </location>
</feature>
<feature type="compositionally biased region" description="Low complexity" evidence="1">
    <location>
        <begin position="1"/>
        <end position="12"/>
    </location>
</feature>
<dbReference type="HOGENOM" id="CLU_3077714_0_0_4"/>
<sequence>MERRAANAAARAFGGLDDGHVASAPFQLPGGGEPGDSCSDDEYMHGERGDEG</sequence>
<name>A0A0E1VRU3_BURPE</name>
<dbReference type="Proteomes" id="UP000001812">
    <property type="component" value="Chromosome II"/>
</dbReference>
<evidence type="ECO:0000313" key="2">
    <source>
        <dbReference type="EMBL" id="EET02706.1"/>
    </source>
</evidence>
<accession>A0A0E1VRU3</accession>
<reference evidence="2" key="1">
    <citation type="submission" date="2009-05" db="EMBL/GenBank/DDBJ databases">
        <authorList>
            <person name="Harkins D.M."/>
            <person name="DeShazer D."/>
            <person name="Woods D.E."/>
            <person name="Brinkac L.M."/>
            <person name="Brown K.A."/>
            <person name="Hung G.C."/>
            <person name="Tuanyok A."/>
            <person name="Zhang B."/>
            <person name="Nierman W.C."/>
        </authorList>
    </citation>
    <scope>NUCLEOTIDE SEQUENCE [LARGE SCALE GENOMIC DNA]</scope>
    <source>
        <strain evidence="2">1710a</strain>
    </source>
</reference>
<organism evidence="2">
    <name type="scientific">Burkholderia pseudomallei 1710a</name>
    <dbReference type="NCBI Taxonomy" id="320371"/>
    <lineage>
        <taxon>Bacteria</taxon>
        <taxon>Pseudomonadati</taxon>
        <taxon>Pseudomonadota</taxon>
        <taxon>Betaproteobacteria</taxon>
        <taxon>Burkholderiales</taxon>
        <taxon>Burkholderiaceae</taxon>
        <taxon>Burkholderia</taxon>
        <taxon>pseudomallei group</taxon>
    </lineage>
</organism>
<gene>
    <name evidence="2" type="ORF">BURPS1710A_A0955</name>
</gene>
<dbReference type="AlphaFoldDB" id="A0A0E1VRU3"/>